<keyword evidence="5" id="KW-0010">Activator</keyword>
<dbReference type="SMART" id="SM00353">
    <property type="entry name" value="HLH"/>
    <property type="match status" value="1"/>
</dbReference>
<keyword evidence="11" id="KW-1185">Reference proteome</keyword>
<dbReference type="FunFam" id="4.10.280.10:FF:000008">
    <property type="entry name" value="Nuclear receptor coactivator"/>
    <property type="match status" value="1"/>
</dbReference>
<dbReference type="NCBIfam" id="TIGR00229">
    <property type="entry name" value="sensory_box"/>
    <property type="match status" value="1"/>
</dbReference>
<dbReference type="Ensembl" id="ENSSCAT00000024943.1">
    <property type="protein sequence ID" value="ENSSCAP00000022389.1"/>
    <property type="gene ID" value="ENSSCAG00000016096.1"/>
</dbReference>
<evidence type="ECO:0000313" key="10">
    <source>
        <dbReference type="Ensembl" id="ENSSCAP00000022389.1"/>
    </source>
</evidence>
<dbReference type="InterPro" id="IPR056193">
    <property type="entry name" value="bHLH_NCOA1-3"/>
</dbReference>
<dbReference type="InterPro" id="IPR013767">
    <property type="entry name" value="PAS_fold"/>
</dbReference>
<dbReference type="Pfam" id="PF00989">
    <property type="entry name" value="PAS"/>
    <property type="match status" value="1"/>
</dbReference>
<dbReference type="InterPro" id="IPR036638">
    <property type="entry name" value="HLH_DNA-bd_sf"/>
</dbReference>
<evidence type="ECO:0000256" key="1">
    <source>
        <dbReference type="ARBA" id="ARBA00004123"/>
    </source>
</evidence>
<dbReference type="GO" id="GO:0045944">
    <property type="term" value="P:positive regulation of transcription by RNA polymerase II"/>
    <property type="evidence" value="ECO:0007669"/>
    <property type="project" value="TreeGrafter"/>
</dbReference>
<dbReference type="GO" id="GO:0046983">
    <property type="term" value="F:protein dimerization activity"/>
    <property type="evidence" value="ECO:0007669"/>
    <property type="project" value="InterPro"/>
</dbReference>
<accession>A0A8C9NSL5</accession>
<keyword evidence="7" id="KW-0539">Nucleus</keyword>
<dbReference type="GO" id="GO:0003713">
    <property type="term" value="F:transcription coactivator activity"/>
    <property type="evidence" value="ECO:0007669"/>
    <property type="project" value="InterPro"/>
</dbReference>
<dbReference type="InterPro" id="IPR035965">
    <property type="entry name" value="PAS-like_dom_sf"/>
</dbReference>
<dbReference type="GO" id="GO:0016922">
    <property type="term" value="F:nuclear receptor binding"/>
    <property type="evidence" value="ECO:0007669"/>
    <property type="project" value="TreeGrafter"/>
</dbReference>
<protein>
    <submittedName>
        <fullName evidence="10">Uncharacterized protein</fullName>
    </submittedName>
</protein>
<evidence type="ECO:0000313" key="11">
    <source>
        <dbReference type="Proteomes" id="UP000694409"/>
    </source>
</evidence>
<dbReference type="InterPro" id="IPR000014">
    <property type="entry name" value="PAS"/>
</dbReference>
<keyword evidence="4" id="KW-0805">Transcription regulation</keyword>
<evidence type="ECO:0000256" key="6">
    <source>
        <dbReference type="ARBA" id="ARBA00023163"/>
    </source>
</evidence>
<evidence type="ECO:0000256" key="4">
    <source>
        <dbReference type="ARBA" id="ARBA00023015"/>
    </source>
</evidence>
<name>A0A8C9NSL5_SERCA</name>
<feature type="domain" description="BHLH" evidence="9">
    <location>
        <begin position="34"/>
        <end position="91"/>
    </location>
</feature>
<dbReference type="GO" id="GO:0005634">
    <property type="term" value="C:nucleus"/>
    <property type="evidence" value="ECO:0007669"/>
    <property type="project" value="UniProtKB-SubCell"/>
</dbReference>
<dbReference type="PANTHER" id="PTHR10684:SF1">
    <property type="entry name" value="NUCLEAR RECEPTOR COACTIVATOR 1"/>
    <property type="match status" value="1"/>
</dbReference>
<evidence type="ECO:0000256" key="5">
    <source>
        <dbReference type="ARBA" id="ARBA00023159"/>
    </source>
</evidence>
<dbReference type="SUPFAM" id="SSF47459">
    <property type="entry name" value="HLH, helix-loop-helix DNA-binding domain"/>
    <property type="match status" value="1"/>
</dbReference>
<dbReference type="GeneTree" id="ENSGT00950000183021"/>
<dbReference type="AlphaFoldDB" id="A0A8C9NSL5"/>
<organism evidence="10 11">
    <name type="scientific">Serinus canaria</name>
    <name type="common">Island canary</name>
    <name type="synonym">Fringilla canaria</name>
    <dbReference type="NCBI Taxonomy" id="9135"/>
    <lineage>
        <taxon>Eukaryota</taxon>
        <taxon>Metazoa</taxon>
        <taxon>Chordata</taxon>
        <taxon>Craniata</taxon>
        <taxon>Vertebrata</taxon>
        <taxon>Euteleostomi</taxon>
        <taxon>Archelosauria</taxon>
        <taxon>Archosauria</taxon>
        <taxon>Dinosauria</taxon>
        <taxon>Saurischia</taxon>
        <taxon>Theropoda</taxon>
        <taxon>Coelurosauria</taxon>
        <taxon>Aves</taxon>
        <taxon>Neognathae</taxon>
        <taxon>Neoaves</taxon>
        <taxon>Telluraves</taxon>
        <taxon>Australaves</taxon>
        <taxon>Passeriformes</taxon>
        <taxon>Passeroidea</taxon>
        <taxon>Fringillidae</taxon>
        <taxon>Carduelinae</taxon>
        <taxon>Serinus</taxon>
    </lineage>
</organism>
<reference evidence="10" key="2">
    <citation type="submission" date="2025-09" db="UniProtKB">
        <authorList>
            <consortium name="Ensembl"/>
        </authorList>
    </citation>
    <scope>IDENTIFICATION</scope>
</reference>
<reference evidence="10" key="1">
    <citation type="submission" date="2025-08" db="UniProtKB">
        <authorList>
            <consortium name="Ensembl"/>
        </authorList>
    </citation>
    <scope>IDENTIFICATION</scope>
</reference>
<dbReference type="PROSITE" id="PS50888">
    <property type="entry name" value="BHLH"/>
    <property type="match status" value="1"/>
</dbReference>
<dbReference type="PROSITE" id="PS50112">
    <property type="entry name" value="PAS"/>
    <property type="match status" value="1"/>
</dbReference>
<keyword evidence="6" id="KW-0804">Transcription</keyword>
<dbReference type="SMART" id="SM00091">
    <property type="entry name" value="PAS"/>
    <property type="match status" value="1"/>
</dbReference>
<dbReference type="FunFam" id="3.30.450.20:FF:000007">
    <property type="entry name" value="Nuclear receptor coactivator"/>
    <property type="match status" value="1"/>
</dbReference>
<evidence type="ECO:0000259" key="9">
    <source>
        <dbReference type="PROSITE" id="PS50888"/>
    </source>
</evidence>
<sequence length="273" mass="30405">MSGLGDGGENWGKNGKNWGKLRKTQEYLGKEVKVEYFWFCSAEKRRREQEQRYLAELAELLSANLGELDSLGAKPEQGQILKKTVDQIQQIKRLEQEKTTDDDVQKSDISSSSQGVIEKESLGPLLLEALDGFFFVVNREGRIVFVSENVTQYLGYGQEELMNSSVYSILHVGDHAEFVKNLLPKSLVNGVPWPQEPSRRGSHTFQCRMLVLGCGMWELGLGFGVGVGAGHYEAMQCFTVSQPRAFQEEGEGPFTLSDGSVLILPGACRGFWA</sequence>
<comment type="similarity">
    <text evidence="2">Belongs to the SRC/p160 nuclear receptor coactivator family.</text>
</comment>
<evidence type="ECO:0000256" key="3">
    <source>
        <dbReference type="ARBA" id="ARBA00022737"/>
    </source>
</evidence>
<proteinExistence type="inferred from homology"/>
<dbReference type="PANTHER" id="PTHR10684">
    <property type="entry name" value="NUCLEAR RECEPTOR COACTIVATOR"/>
    <property type="match status" value="1"/>
</dbReference>
<evidence type="ECO:0000256" key="2">
    <source>
        <dbReference type="ARBA" id="ARBA00009933"/>
    </source>
</evidence>
<dbReference type="Gene3D" id="4.10.280.10">
    <property type="entry name" value="Helix-loop-helix DNA-binding domain"/>
    <property type="match status" value="1"/>
</dbReference>
<dbReference type="GO" id="GO:0032870">
    <property type="term" value="P:cellular response to hormone stimulus"/>
    <property type="evidence" value="ECO:0007669"/>
    <property type="project" value="TreeGrafter"/>
</dbReference>
<dbReference type="InterPro" id="IPR011598">
    <property type="entry name" value="bHLH_dom"/>
</dbReference>
<evidence type="ECO:0000259" key="8">
    <source>
        <dbReference type="PROSITE" id="PS50112"/>
    </source>
</evidence>
<keyword evidence="3" id="KW-0677">Repeat</keyword>
<dbReference type="Pfam" id="PF23172">
    <property type="entry name" value="bHLH_NCOA"/>
    <property type="match status" value="1"/>
</dbReference>
<dbReference type="InterPro" id="IPR017426">
    <property type="entry name" value="Nuclear_rcpt_coactivator"/>
</dbReference>
<evidence type="ECO:0000256" key="7">
    <source>
        <dbReference type="ARBA" id="ARBA00023242"/>
    </source>
</evidence>
<dbReference type="SUPFAM" id="SSF55785">
    <property type="entry name" value="PYP-like sensor domain (PAS domain)"/>
    <property type="match status" value="1"/>
</dbReference>
<dbReference type="CDD" id="cd00130">
    <property type="entry name" value="PAS"/>
    <property type="match status" value="1"/>
</dbReference>
<feature type="domain" description="PAS" evidence="8">
    <location>
        <begin position="119"/>
        <end position="190"/>
    </location>
</feature>
<dbReference type="Proteomes" id="UP000694409">
    <property type="component" value="Unassembled WGS sequence"/>
</dbReference>
<dbReference type="Gene3D" id="3.30.450.20">
    <property type="entry name" value="PAS domain"/>
    <property type="match status" value="1"/>
</dbReference>
<comment type="subcellular location">
    <subcellularLocation>
        <location evidence="1">Nucleus</location>
    </subcellularLocation>
</comment>